<evidence type="ECO:0000313" key="1">
    <source>
        <dbReference type="EMBL" id="GHO46965.1"/>
    </source>
</evidence>
<dbReference type="AlphaFoldDB" id="A0A8J3I599"/>
<proteinExistence type="predicted"/>
<name>A0A8J3I599_9CHLR</name>
<dbReference type="EMBL" id="BNJF01000002">
    <property type="protein sequence ID" value="GHO46965.1"/>
    <property type="molecule type" value="Genomic_DNA"/>
</dbReference>
<gene>
    <name evidence="1" type="ORF">KSX_51280</name>
</gene>
<comment type="caution">
    <text evidence="1">The sequence shown here is derived from an EMBL/GenBank/DDBJ whole genome shotgun (WGS) entry which is preliminary data.</text>
</comment>
<dbReference type="RefSeq" id="WP_220196303.1">
    <property type="nucleotide sequence ID" value="NZ_BNJF01000002.1"/>
</dbReference>
<dbReference type="Proteomes" id="UP000612362">
    <property type="component" value="Unassembled WGS sequence"/>
</dbReference>
<accession>A0A8J3I599</accession>
<protein>
    <submittedName>
        <fullName evidence="1">Uncharacterized protein</fullName>
    </submittedName>
</protein>
<reference evidence="1" key="1">
    <citation type="submission" date="2020-10" db="EMBL/GenBank/DDBJ databases">
        <title>Taxonomic study of unclassified bacteria belonging to the class Ktedonobacteria.</title>
        <authorList>
            <person name="Yabe S."/>
            <person name="Wang C.M."/>
            <person name="Zheng Y."/>
            <person name="Sakai Y."/>
            <person name="Cavaletti L."/>
            <person name="Monciardini P."/>
            <person name="Donadio S."/>
        </authorList>
    </citation>
    <scope>NUCLEOTIDE SEQUENCE</scope>
    <source>
        <strain evidence="1">SOSP1-1</strain>
    </source>
</reference>
<organism evidence="1 2">
    <name type="scientific">Ktedonospora formicarum</name>
    <dbReference type="NCBI Taxonomy" id="2778364"/>
    <lineage>
        <taxon>Bacteria</taxon>
        <taxon>Bacillati</taxon>
        <taxon>Chloroflexota</taxon>
        <taxon>Ktedonobacteria</taxon>
        <taxon>Ktedonobacterales</taxon>
        <taxon>Ktedonobacteraceae</taxon>
        <taxon>Ktedonospora</taxon>
    </lineage>
</organism>
<sequence length="153" mass="17111">MANKLPPGVLSASAIKHLQRLGATYNPRENPEQVTVDGKVLPEPIRQFYQDVAWPKSVSYKNDDSARVWVWMFEPGMFYREGMDEFGFCKSHPGMFVIGIADGGNYYVLLDTNSKPENPNIYKLDSDSSDGGGNYASGPMNLSYFLSTLQVEE</sequence>
<keyword evidence="2" id="KW-1185">Reference proteome</keyword>
<evidence type="ECO:0000313" key="2">
    <source>
        <dbReference type="Proteomes" id="UP000612362"/>
    </source>
</evidence>